<gene>
    <name evidence="2" type="ORF">H3H37_17100</name>
</gene>
<evidence type="ECO:0000256" key="1">
    <source>
        <dbReference type="SAM" id="SignalP"/>
    </source>
</evidence>
<dbReference type="AlphaFoldDB" id="A0A7W2EUC6"/>
<dbReference type="EMBL" id="JACEZT010000011">
    <property type="protein sequence ID" value="MBA5638778.1"/>
    <property type="molecule type" value="Genomic_DNA"/>
</dbReference>
<feature type="chain" id="PRO_5031406441" description="DUF2946 domain-containing protein" evidence="1">
    <location>
        <begin position="28"/>
        <end position="115"/>
    </location>
</feature>
<feature type="signal peptide" evidence="1">
    <location>
        <begin position="1"/>
        <end position="27"/>
    </location>
</feature>
<keyword evidence="1" id="KW-0732">Signal</keyword>
<name>A0A7W2EUC6_9BURK</name>
<accession>A0A7W2EUC6</accession>
<comment type="caution">
    <text evidence="2">The sequence shown here is derived from an EMBL/GenBank/DDBJ whole genome shotgun (WGS) entry which is preliminary data.</text>
</comment>
<proteinExistence type="predicted"/>
<evidence type="ECO:0000313" key="2">
    <source>
        <dbReference type="EMBL" id="MBA5638778.1"/>
    </source>
</evidence>
<organism evidence="2 3">
    <name type="scientific">Rugamonas brunnea</name>
    <dbReference type="NCBI Taxonomy" id="2758569"/>
    <lineage>
        <taxon>Bacteria</taxon>
        <taxon>Pseudomonadati</taxon>
        <taxon>Pseudomonadota</taxon>
        <taxon>Betaproteobacteria</taxon>
        <taxon>Burkholderiales</taxon>
        <taxon>Oxalobacteraceae</taxon>
        <taxon>Telluria group</taxon>
        <taxon>Rugamonas</taxon>
    </lineage>
</organism>
<protein>
    <recommendedName>
        <fullName evidence="4">DUF2946 domain-containing protein</fullName>
    </recommendedName>
</protein>
<sequence>MNVRRTFAYVMLSLLLVLSQQMGISHALSHWSGNGNGRVSASAGERQGRVAKSLALDQSCEQCLAFAQIGSALDTAIHSFPATRAGAVAVVVGTETSFCRRTVCVFHSRAPPVLA</sequence>
<evidence type="ECO:0000313" key="3">
    <source>
        <dbReference type="Proteomes" id="UP000534388"/>
    </source>
</evidence>
<reference evidence="2 3" key="1">
    <citation type="submission" date="2020-07" db="EMBL/GenBank/DDBJ databases">
        <title>Novel species isolated from subtropical streams in China.</title>
        <authorList>
            <person name="Lu H."/>
        </authorList>
    </citation>
    <scope>NUCLEOTIDE SEQUENCE [LARGE SCALE GENOMIC DNA]</scope>
    <source>
        <strain evidence="2 3">LX20W</strain>
    </source>
</reference>
<dbReference type="Proteomes" id="UP000534388">
    <property type="component" value="Unassembled WGS sequence"/>
</dbReference>
<keyword evidence="3" id="KW-1185">Reference proteome</keyword>
<evidence type="ECO:0008006" key="4">
    <source>
        <dbReference type="Google" id="ProtNLM"/>
    </source>
</evidence>